<name>A0AAD6X3P2_9AGAR</name>
<dbReference type="InterPro" id="IPR036047">
    <property type="entry name" value="F-box-like_dom_sf"/>
</dbReference>
<dbReference type="Proteomes" id="UP001218188">
    <property type="component" value="Unassembled WGS sequence"/>
</dbReference>
<evidence type="ECO:0000313" key="1">
    <source>
        <dbReference type="EMBL" id="KAJ7035512.1"/>
    </source>
</evidence>
<dbReference type="SUPFAM" id="SSF81383">
    <property type="entry name" value="F-box domain"/>
    <property type="match status" value="1"/>
</dbReference>
<reference evidence="1" key="1">
    <citation type="submission" date="2023-03" db="EMBL/GenBank/DDBJ databases">
        <title>Massive genome expansion in bonnet fungi (Mycena s.s.) driven by repeated elements and novel gene families across ecological guilds.</title>
        <authorList>
            <consortium name="Lawrence Berkeley National Laboratory"/>
            <person name="Harder C.B."/>
            <person name="Miyauchi S."/>
            <person name="Viragh M."/>
            <person name="Kuo A."/>
            <person name="Thoen E."/>
            <person name="Andreopoulos B."/>
            <person name="Lu D."/>
            <person name="Skrede I."/>
            <person name="Drula E."/>
            <person name="Henrissat B."/>
            <person name="Morin E."/>
            <person name="Kohler A."/>
            <person name="Barry K."/>
            <person name="LaButti K."/>
            <person name="Morin E."/>
            <person name="Salamov A."/>
            <person name="Lipzen A."/>
            <person name="Mereny Z."/>
            <person name="Hegedus B."/>
            <person name="Baldrian P."/>
            <person name="Stursova M."/>
            <person name="Weitz H."/>
            <person name="Taylor A."/>
            <person name="Grigoriev I.V."/>
            <person name="Nagy L.G."/>
            <person name="Martin F."/>
            <person name="Kauserud H."/>
        </authorList>
    </citation>
    <scope>NUCLEOTIDE SEQUENCE</scope>
    <source>
        <strain evidence="1">CBHHK200</strain>
    </source>
</reference>
<proteinExistence type="predicted"/>
<protein>
    <recommendedName>
        <fullName evidence="3">F-box domain-containing protein</fullName>
    </recommendedName>
</protein>
<gene>
    <name evidence="1" type="ORF">C8F04DRAFT_1097508</name>
</gene>
<sequence>MSPAIFSFLPLDLLDVILHYVRRADLTSICRTSKLFRVHALDALYSDMRLADNHSLQACFSILDDPQLAARVKRFAIYSNNTAGSFYGVIQDTLEVLPGLETLELSMGEGSSCQWLLPTNSCPFLLHTFLTDFPYTPEVQTFITSQPGIRNLTVPWASGVNYFGNLGFLGLRYLTTIFAPFSLVEALVPGRPIREVITFQDREDIHPDRISCLSKSTSISGIKRLQITAGFLRDIGPELLSKTLPSLSCLSVISY</sequence>
<organism evidence="1 2">
    <name type="scientific">Mycena alexandri</name>
    <dbReference type="NCBI Taxonomy" id="1745969"/>
    <lineage>
        <taxon>Eukaryota</taxon>
        <taxon>Fungi</taxon>
        <taxon>Dikarya</taxon>
        <taxon>Basidiomycota</taxon>
        <taxon>Agaricomycotina</taxon>
        <taxon>Agaricomycetes</taxon>
        <taxon>Agaricomycetidae</taxon>
        <taxon>Agaricales</taxon>
        <taxon>Marasmiineae</taxon>
        <taxon>Mycenaceae</taxon>
        <taxon>Mycena</taxon>
    </lineage>
</organism>
<dbReference type="AlphaFoldDB" id="A0AAD6X3P2"/>
<keyword evidence="2" id="KW-1185">Reference proteome</keyword>
<evidence type="ECO:0008006" key="3">
    <source>
        <dbReference type="Google" id="ProtNLM"/>
    </source>
</evidence>
<dbReference type="EMBL" id="JARJCM010000049">
    <property type="protein sequence ID" value="KAJ7035512.1"/>
    <property type="molecule type" value="Genomic_DNA"/>
</dbReference>
<accession>A0AAD6X3P2</accession>
<comment type="caution">
    <text evidence="1">The sequence shown here is derived from an EMBL/GenBank/DDBJ whole genome shotgun (WGS) entry which is preliminary data.</text>
</comment>
<evidence type="ECO:0000313" key="2">
    <source>
        <dbReference type="Proteomes" id="UP001218188"/>
    </source>
</evidence>